<evidence type="ECO:0000256" key="2">
    <source>
        <dbReference type="ARBA" id="ARBA00023125"/>
    </source>
</evidence>
<keyword evidence="3" id="KW-0804">Transcription</keyword>
<keyword evidence="7" id="KW-1185">Reference proteome</keyword>
<evidence type="ECO:0000313" key="6">
    <source>
        <dbReference type="EMBL" id="SNT06573.1"/>
    </source>
</evidence>
<reference evidence="6 7" key="1">
    <citation type="submission" date="2017-06" db="EMBL/GenBank/DDBJ databases">
        <authorList>
            <person name="Kim H.J."/>
            <person name="Triplett B.A."/>
        </authorList>
    </citation>
    <scope>NUCLEOTIDE SEQUENCE [LARGE SCALE GENOMIC DNA]</scope>
    <source>
        <strain evidence="6 7">DSM 43151</strain>
    </source>
</reference>
<sequence length="194" mass="20801">MMRSDAARNRAKVLAAAEVVLDEQGPAARMDEIARRAGVGVGTVYRHFATKEALYAAIVAARVDLLLREADRLRTAAEPQAAFFTFFTRIVADAATKKALTDALRDAGVDVKAEQTDQRVRMRAALAEFLRGAQRSGAVRPDVDLPAILALLRGASMAAETGEYSGPVLDRALAVLFDGLRPPAYPPGSHRSGQ</sequence>
<dbReference type="InterPro" id="IPR050109">
    <property type="entry name" value="HTH-type_TetR-like_transc_reg"/>
</dbReference>
<accession>A0A239JML4</accession>
<dbReference type="InterPro" id="IPR036271">
    <property type="entry name" value="Tet_transcr_reg_TetR-rel_C_sf"/>
</dbReference>
<dbReference type="InterPro" id="IPR001647">
    <property type="entry name" value="HTH_TetR"/>
</dbReference>
<dbReference type="SUPFAM" id="SSF48498">
    <property type="entry name" value="Tetracyclin repressor-like, C-terminal domain"/>
    <property type="match status" value="1"/>
</dbReference>
<dbReference type="InterPro" id="IPR009057">
    <property type="entry name" value="Homeodomain-like_sf"/>
</dbReference>
<dbReference type="Proteomes" id="UP000198415">
    <property type="component" value="Unassembled WGS sequence"/>
</dbReference>
<keyword evidence="1" id="KW-0805">Transcription regulation</keyword>
<dbReference type="Pfam" id="PF21597">
    <property type="entry name" value="TetR_C_43"/>
    <property type="match status" value="1"/>
</dbReference>
<dbReference type="GO" id="GO:0003700">
    <property type="term" value="F:DNA-binding transcription factor activity"/>
    <property type="evidence" value="ECO:0007669"/>
    <property type="project" value="TreeGrafter"/>
</dbReference>
<proteinExistence type="predicted"/>
<dbReference type="EMBL" id="FZNR01000036">
    <property type="protein sequence ID" value="SNT06573.1"/>
    <property type="molecule type" value="Genomic_DNA"/>
</dbReference>
<evidence type="ECO:0000313" key="7">
    <source>
        <dbReference type="Proteomes" id="UP000198415"/>
    </source>
</evidence>
<dbReference type="PANTHER" id="PTHR30055">
    <property type="entry name" value="HTH-TYPE TRANSCRIPTIONAL REGULATOR RUTR"/>
    <property type="match status" value="1"/>
</dbReference>
<gene>
    <name evidence="6" type="ORF">SAMN06264365_13630</name>
</gene>
<feature type="domain" description="HTH tetR-type" evidence="5">
    <location>
        <begin position="7"/>
        <end position="66"/>
    </location>
</feature>
<keyword evidence="2 4" id="KW-0238">DNA-binding</keyword>
<dbReference type="GO" id="GO:0000976">
    <property type="term" value="F:transcription cis-regulatory region binding"/>
    <property type="evidence" value="ECO:0007669"/>
    <property type="project" value="TreeGrafter"/>
</dbReference>
<dbReference type="PRINTS" id="PR00455">
    <property type="entry name" value="HTHTETR"/>
</dbReference>
<dbReference type="Pfam" id="PF00440">
    <property type="entry name" value="TetR_N"/>
    <property type="match status" value="1"/>
</dbReference>
<dbReference type="RefSeq" id="WP_089299002.1">
    <property type="nucleotide sequence ID" value="NZ_BOMU01000126.1"/>
</dbReference>
<dbReference type="PROSITE" id="PS50977">
    <property type="entry name" value="HTH_TETR_2"/>
    <property type="match status" value="1"/>
</dbReference>
<dbReference type="InterPro" id="IPR049445">
    <property type="entry name" value="TetR_SbtR-like_C"/>
</dbReference>
<evidence type="ECO:0000256" key="4">
    <source>
        <dbReference type="PROSITE-ProRule" id="PRU00335"/>
    </source>
</evidence>
<dbReference type="Gene3D" id="1.10.357.10">
    <property type="entry name" value="Tetracycline Repressor, domain 2"/>
    <property type="match status" value="1"/>
</dbReference>
<evidence type="ECO:0000259" key="5">
    <source>
        <dbReference type="PROSITE" id="PS50977"/>
    </source>
</evidence>
<organism evidence="6 7">
    <name type="scientific">Actinoplanes regularis</name>
    <dbReference type="NCBI Taxonomy" id="52697"/>
    <lineage>
        <taxon>Bacteria</taxon>
        <taxon>Bacillati</taxon>
        <taxon>Actinomycetota</taxon>
        <taxon>Actinomycetes</taxon>
        <taxon>Micromonosporales</taxon>
        <taxon>Micromonosporaceae</taxon>
        <taxon>Actinoplanes</taxon>
    </lineage>
</organism>
<evidence type="ECO:0000256" key="1">
    <source>
        <dbReference type="ARBA" id="ARBA00023015"/>
    </source>
</evidence>
<feature type="DNA-binding region" description="H-T-H motif" evidence="4">
    <location>
        <begin position="29"/>
        <end position="48"/>
    </location>
</feature>
<name>A0A239JML4_9ACTN</name>
<dbReference type="OrthoDB" id="3617113at2"/>
<dbReference type="AlphaFoldDB" id="A0A239JML4"/>
<protein>
    <submittedName>
        <fullName evidence="6">Transcriptional regulator, TetR family</fullName>
    </submittedName>
</protein>
<evidence type="ECO:0000256" key="3">
    <source>
        <dbReference type="ARBA" id="ARBA00023163"/>
    </source>
</evidence>
<dbReference type="PANTHER" id="PTHR30055:SF234">
    <property type="entry name" value="HTH-TYPE TRANSCRIPTIONAL REGULATOR BETI"/>
    <property type="match status" value="1"/>
</dbReference>
<dbReference type="SUPFAM" id="SSF46689">
    <property type="entry name" value="Homeodomain-like"/>
    <property type="match status" value="1"/>
</dbReference>